<evidence type="ECO:0000313" key="2">
    <source>
        <dbReference type="EMBL" id="AGO85844.2"/>
    </source>
</evidence>
<dbReference type="GeneID" id="16607631"/>
<feature type="region of interest" description="Disordered" evidence="1">
    <location>
        <begin position="1"/>
        <end position="111"/>
    </location>
</feature>
<feature type="compositionally biased region" description="Basic and acidic residues" evidence="1">
    <location>
        <begin position="20"/>
        <end position="56"/>
    </location>
</feature>
<protein>
    <submittedName>
        <fullName evidence="2">Uncharacterized protein</fullName>
    </submittedName>
</protein>
<dbReference type="EMBL" id="KC977571">
    <property type="protein sequence ID" value="AGO85844.2"/>
    <property type="molecule type" value="Genomic_DNA"/>
</dbReference>
<name>S4VYR5_9VIRU</name>
<sequence length="111" mass="12206">MAMPPSLARRRRAAAPFWPKKREQREKGGKKETKEAKCGANDDRPSMAPVKCHDDNNNNGGSDNNKRSATKKSLAWASKITARHEPRPAAARVHANKSTPPKKLRGTGINP</sequence>
<dbReference type="Proteomes" id="UP000204584">
    <property type="component" value="Segment"/>
</dbReference>
<reference evidence="2 3" key="1">
    <citation type="journal article" date="2013" name="Science">
        <title>Pandoraviruses: amoeba viruses with genomes up to 2.5 Mb reaching that of parasitic eukaryotes.</title>
        <authorList>
            <person name="Philippe N."/>
            <person name="Legendre M."/>
            <person name="Doutre G."/>
            <person name="Coute Y."/>
            <person name="Poirot O."/>
            <person name="Lescot M."/>
            <person name="Arslan D."/>
            <person name="Seltzer V."/>
            <person name="Bertaux L."/>
            <person name="Bruley C."/>
            <person name="Garin J."/>
            <person name="Claverie J.M."/>
            <person name="Abergel C."/>
        </authorList>
    </citation>
    <scope>NUCLEOTIDE SEQUENCE [LARGE SCALE GENOMIC DNA]</scope>
</reference>
<dbReference type="RefSeq" id="YP_008438924.2">
    <property type="nucleotide sequence ID" value="NC_022098.1"/>
</dbReference>
<evidence type="ECO:0000313" key="3">
    <source>
        <dbReference type="Proteomes" id="UP000204584"/>
    </source>
</evidence>
<dbReference type="KEGG" id="vg:16607631"/>
<gene>
    <name evidence="2" type="ORF">psal_cds_1410</name>
</gene>
<keyword evidence="3" id="KW-1185">Reference proteome</keyword>
<accession>S4VYR5</accession>
<evidence type="ECO:0000256" key="1">
    <source>
        <dbReference type="SAM" id="MobiDB-lite"/>
    </source>
</evidence>
<proteinExistence type="predicted"/>
<organism evidence="2 3">
    <name type="scientific">Pandoravirus salinus</name>
    <dbReference type="NCBI Taxonomy" id="1349410"/>
    <lineage>
        <taxon>Viruses</taxon>
        <taxon>Pandoravirus</taxon>
    </lineage>
</organism>